<evidence type="ECO:0000313" key="1">
    <source>
        <dbReference type="EMBL" id="KDS92360.1"/>
    </source>
</evidence>
<proteinExistence type="predicted"/>
<gene>
    <name evidence="1" type="ORF">DHOM_11415</name>
</gene>
<name>A0ABR4SGV4_9MICO</name>
<keyword evidence="2" id="KW-1185">Reference proteome</keyword>
<reference evidence="1 2" key="1">
    <citation type="submission" date="2014-01" db="EMBL/GenBank/DDBJ databases">
        <title>Draft genome sequence of the multidrug-resistant clinical isolate Dermabacter hominis 1368.</title>
        <authorList>
            <person name="Albersmeier A."/>
            <person name="Bomholt C."/>
            <person name="Glaub A."/>
            <person name="Ruckert C."/>
            <person name="Soriano F."/>
            <person name="Fernandez-Natal I."/>
            <person name="Tauch A."/>
        </authorList>
    </citation>
    <scope>NUCLEOTIDE SEQUENCE [LARGE SCALE GENOMIC DNA]</scope>
    <source>
        <strain evidence="1 2">1368</strain>
    </source>
</reference>
<protein>
    <submittedName>
        <fullName evidence="1">Uncharacterized protein</fullName>
    </submittedName>
</protein>
<sequence>MDEEDDLEAVEFFDREGICFRNQKYSGRKRGGCS</sequence>
<comment type="caution">
    <text evidence="1">The sequence shown here is derived from an EMBL/GenBank/DDBJ whole genome shotgun (WGS) entry which is preliminary data.</text>
</comment>
<dbReference type="EMBL" id="JDRS01000034">
    <property type="protein sequence ID" value="KDS92360.1"/>
    <property type="molecule type" value="Genomic_DNA"/>
</dbReference>
<accession>A0ABR4SGV4</accession>
<evidence type="ECO:0000313" key="2">
    <source>
        <dbReference type="Proteomes" id="UP000030182"/>
    </source>
</evidence>
<organism evidence="1 2">
    <name type="scientific">Dermabacter hominis 1368</name>
    <dbReference type="NCBI Taxonomy" id="1450519"/>
    <lineage>
        <taxon>Bacteria</taxon>
        <taxon>Bacillati</taxon>
        <taxon>Actinomycetota</taxon>
        <taxon>Actinomycetes</taxon>
        <taxon>Micrococcales</taxon>
        <taxon>Dermabacteraceae</taxon>
        <taxon>Dermabacter</taxon>
    </lineage>
</organism>
<dbReference type="Proteomes" id="UP000030182">
    <property type="component" value="Unassembled WGS sequence"/>
</dbReference>